<keyword evidence="2" id="KW-1185">Reference proteome</keyword>
<protein>
    <submittedName>
        <fullName evidence="1">Uncharacterized protein</fullName>
    </submittedName>
</protein>
<feature type="non-terminal residue" evidence="1">
    <location>
        <position position="118"/>
    </location>
</feature>
<feature type="non-terminal residue" evidence="1">
    <location>
        <position position="1"/>
    </location>
</feature>
<dbReference type="AlphaFoldDB" id="A0ABD3W5E4"/>
<dbReference type="EMBL" id="JBJQND010000008">
    <property type="protein sequence ID" value="KAL3869097.1"/>
    <property type="molecule type" value="Genomic_DNA"/>
</dbReference>
<dbReference type="Proteomes" id="UP001634394">
    <property type="component" value="Unassembled WGS sequence"/>
</dbReference>
<proteinExistence type="predicted"/>
<organism evidence="1 2">
    <name type="scientific">Sinanodonta woodiana</name>
    <name type="common">Chinese pond mussel</name>
    <name type="synonym">Anodonta woodiana</name>
    <dbReference type="NCBI Taxonomy" id="1069815"/>
    <lineage>
        <taxon>Eukaryota</taxon>
        <taxon>Metazoa</taxon>
        <taxon>Spiralia</taxon>
        <taxon>Lophotrochozoa</taxon>
        <taxon>Mollusca</taxon>
        <taxon>Bivalvia</taxon>
        <taxon>Autobranchia</taxon>
        <taxon>Heteroconchia</taxon>
        <taxon>Palaeoheterodonta</taxon>
        <taxon>Unionida</taxon>
        <taxon>Unionoidea</taxon>
        <taxon>Unionidae</taxon>
        <taxon>Unioninae</taxon>
        <taxon>Sinanodonta</taxon>
    </lineage>
</organism>
<accession>A0ABD3W5E4</accession>
<reference evidence="1 2" key="1">
    <citation type="submission" date="2024-11" db="EMBL/GenBank/DDBJ databases">
        <title>Chromosome-level genome assembly of the freshwater bivalve Anodonta woodiana.</title>
        <authorList>
            <person name="Chen X."/>
        </authorList>
    </citation>
    <scope>NUCLEOTIDE SEQUENCE [LARGE SCALE GENOMIC DNA]</scope>
    <source>
        <strain evidence="1">MN2024</strain>
        <tissue evidence="1">Gills</tissue>
    </source>
</reference>
<name>A0ABD3W5E4_SINWO</name>
<sequence length="118" mass="13065">SIVTLSLVLRVTLKPNVGIGAVFEPENYEHYNKYFNRALREQELPGFSQSRLEGTAVAIKPIISEYIKKLCTYVNTYDIAAILVIGSERTIHTLNVIAQPLGIPLLGYMTGTKAINAQ</sequence>
<evidence type="ECO:0000313" key="1">
    <source>
        <dbReference type="EMBL" id="KAL3869097.1"/>
    </source>
</evidence>
<evidence type="ECO:0000313" key="2">
    <source>
        <dbReference type="Proteomes" id="UP001634394"/>
    </source>
</evidence>
<comment type="caution">
    <text evidence="1">The sequence shown here is derived from an EMBL/GenBank/DDBJ whole genome shotgun (WGS) entry which is preliminary data.</text>
</comment>
<gene>
    <name evidence="1" type="ORF">ACJMK2_041822</name>
</gene>